<evidence type="ECO:0000259" key="3">
    <source>
        <dbReference type="Pfam" id="PF22124"/>
    </source>
</evidence>
<dbReference type="InterPro" id="IPR016518">
    <property type="entry name" value="Alpha-L-fucosidase"/>
</dbReference>
<dbReference type="GO" id="GO:0016787">
    <property type="term" value="F:hydrolase activity"/>
    <property type="evidence" value="ECO:0007669"/>
    <property type="project" value="UniProtKB-KW"/>
</dbReference>
<dbReference type="InterPro" id="IPR012341">
    <property type="entry name" value="6hp_glycosidase-like_sf"/>
</dbReference>
<dbReference type="Gene3D" id="1.50.10.10">
    <property type="match status" value="1"/>
</dbReference>
<dbReference type="PANTHER" id="PTHR31084">
    <property type="entry name" value="ALPHA-L-FUCOSIDASE 2"/>
    <property type="match status" value="1"/>
</dbReference>
<dbReference type="EMBL" id="BAABHK010000012">
    <property type="protein sequence ID" value="GAA4633815.1"/>
    <property type="molecule type" value="Genomic_DNA"/>
</dbReference>
<feature type="region of interest" description="Disordered" evidence="1">
    <location>
        <begin position="724"/>
        <end position="766"/>
    </location>
</feature>
<keyword evidence="5" id="KW-1185">Reference proteome</keyword>
<evidence type="ECO:0000256" key="1">
    <source>
        <dbReference type="SAM" id="MobiDB-lite"/>
    </source>
</evidence>
<reference evidence="5" key="1">
    <citation type="journal article" date="2019" name="Int. J. Syst. Evol. Microbiol.">
        <title>The Global Catalogue of Microorganisms (GCM) 10K type strain sequencing project: providing services to taxonomists for standard genome sequencing and annotation.</title>
        <authorList>
            <consortium name="The Broad Institute Genomics Platform"/>
            <consortium name="The Broad Institute Genome Sequencing Center for Infectious Disease"/>
            <person name="Wu L."/>
            <person name="Ma J."/>
        </authorList>
    </citation>
    <scope>NUCLEOTIDE SEQUENCE [LARGE SCALE GENOMIC DNA]</scope>
    <source>
        <strain evidence="5">JCM 17939</strain>
    </source>
</reference>
<feature type="domain" description="Glycosyl hydrolase family 95 catalytic" evidence="3">
    <location>
        <begin position="262"/>
        <end position="666"/>
    </location>
</feature>
<evidence type="ECO:0000259" key="2">
    <source>
        <dbReference type="Pfam" id="PF14498"/>
    </source>
</evidence>
<gene>
    <name evidence="4" type="ORF">GCM10023196_072920</name>
</gene>
<dbReference type="RefSeq" id="WP_345436817.1">
    <property type="nucleotide sequence ID" value="NZ_BAABHK010000012.1"/>
</dbReference>
<organism evidence="4 5">
    <name type="scientific">Actinoallomurus vinaceus</name>
    <dbReference type="NCBI Taxonomy" id="1080074"/>
    <lineage>
        <taxon>Bacteria</taxon>
        <taxon>Bacillati</taxon>
        <taxon>Actinomycetota</taxon>
        <taxon>Actinomycetes</taxon>
        <taxon>Streptosporangiales</taxon>
        <taxon>Thermomonosporaceae</taxon>
        <taxon>Actinoallomurus</taxon>
    </lineage>
</organism>
<proteinExistence type="predicted"/>
<dbReference type="InterPro" id="IPR054363">
    <property type="entry name" value="GH95_cat"/>
</dbReference>
<comment type="caution">
    <text evidence="4">The sequence shown here is derived from an EMBL/GenBank/DDBJ whole genome shotgun (WGS) entry which is preliminary data.</text>
</comment>
<dbReference type="SUPFAM" id="SSF48208">
    <property type="entry name" value="Six-hairpin glycosidases"/>
    <property type="match status" value="1"/>
</dbReference>
<evidence type="ECO:0000313" key="4">
    <source>
        <dbReference type="EMBL" id="GAA4633815.1"/>
    </source>
</evidence>
<dbReference type="InterPro" id="IPR027414">
    <property type="entry name" value="GH95_N_dom"/>
</dbReference>
<feature type="domain" description="Glycosyl hydrolase family 95 N-terminal" evidence="2">
    <location>
        <begin position="8"/>
        <end position="239"/>
    </location>
</feature>
<dbReference type="InterPro" id="IPR008928">
    <property type="entry name" value="6-hairpin_glycosidase_sf"/>
</dbReference>
<dbReference type="Pfam" id="PF14498">
    <property type="entry name" value="Glyco_hyd_65N_2"/>
    <property type="match status" value="1"/>
</dbReference>
<keyword evidence="4" id="KW-0378">Hydrolase</keyword>
<evidence type="ECO:0000313" key="5">
    <source>
        <dbReference type="Proteomes" id="UP001501442"/>
    </source>
</evidence>
<accession>A0ABP8UK07</accession>
<sequence length="766" mass="82535">MHGVHDIEPAGRWEDAFLSGNGEYGIMVYGHPHRERIVHDHHRYVLPNGSREMRPPSVAERLEHVRDLILAGEREQAQREFSDGRPLAWTQPFHPGHVLHLDSAAPAGRVDHYRRATDFTTGEVRVTWSDGDGEWVRRAFVSRPDAVAVVEIAGPRLDLTVRLSGDVPGHPPEVTVTTSAHAIGSGEASLAAVGTYPAGPGAAGYLGVTRLVATGGHVTVDGDVAAVHGATRVMLLTRMDRSVALPRADALRDALAELPADYDLLLARHVAVHGKLYARATLDLRVPDDDRRLPVGEILARAGAGGLDAALVEAMFHSGRYLLLSSCGVLPPRLTGLWLGAWGAAWSGDYTTDANLNLQMAGAVSTGMPELIAGYAALIGAQIEDWRANARAIYGARGVLAPSRTDGEHGLLFHLDDEWPWQMWLAGADWLLFPLHEYWQMTGDDAFLAGTLAPWLIEAATFFEDVLTREDDDGHVVIVPSYSPEVGPRDVKGVAGVNATMDVAAARHALVTAADVCSYLGIEQPAVGRWRALADRLPPYRVDDHGALAEWAWPGLETADDHRHVSHLYPVWPLHDITPDDTPDLAAAARAALLRRRDENLSAHGSLHRALCAARLKDGDTARANLLKILGRNMVFRSLMTSHNPDLEIYNADAAHCLPAVVVELLVDSRPGIVELLPALPPEWSSGSLRGIATRARVALDELSWDLRSGTVSAVLTSAHARSSRSCAVTAGTPPTGGGASTSRRTPPSPSPSGWRLVGRTDTHPG</sequence>
<dbReference type="PIRSF" id="PIRSF007663">
    <property type="entry name" value="UCP007663"/>
    <property type="match status" value="1"/>
</dbReference>
<dbReference type="PANTHER" id="PTHR31084:SF0">
    <property type="entry name" value="ALPHA-L-FUCOSIDASE 2"/>
    <property type="match status" value="1"/>
</dbReference>
<dbReference type="Proteomes" id="UP001501442">
    <property type="component" value="Unassembled WGS sequence"/>
</dbReference>
<protein>
    <submittedName>
        <fullName evidence="4">Glycoside hydrolase N-terminal domain-containing protein</fullName>
    </submittedName>
</protein>
<name>A0ABP8UK07_9ACTN</name>
<dbReference type="Pfam" id="PF22124">
    <property type="entry name" value="Glyco_hydro_95_cat"/>
    <property type="match status" value="1"/>
</dbReference>